<accession>A0A914RIN0</accession>
<name>A0A914RIN0_PAREQ</name>
<protein>
    <submittedName>
        <fullName evidence="3">Uncharacterized protein</fullName>
    </submittedName>
</protein>
<evidence type="ECO:0000313" key="2">
    <source>
        <dbReference type="Proteomes" id="UP000887564"/>
    </source>
</evidence>
<dbReference type="AlphaFoldDB" id="A0A914RIN0"/>
<feature type="compositionally biased region" description="Basic residues" evidence="1">
    <location>
        <begin position="1"/>
        <end position="11"/>
    </location>
</feature>
<proteinExistence type="predicted"/>
<organism evidence="2 3">
    <name type="scientific">Parascaris equorum</name>
    <name type="common">Equine roundworm</name>
    <dbReference type="NCBI Taxonomy" id="6256"/>
    <lineage>
        <taxon>Eukaryota</taxon>
        <taxon>Metazoa</taxon>
        <taxon>Ecdysozoa</taxon>
        <taxon>Nematoda</taxon>
        <taxon>Chromadorea</taxon>
        <taxon>Rhabditida</taxon>
        <taxon>Spirurina</taxon>
        <taxon>Ascaridomorpha</taxon>
        <taxon>Ascaridoidea</taxon>
        <taxon>Ascarididae</taxon>
        <taxon>Parascaris</taxon>
    </lineage>
</organism>
<keyword evidence="2" id="KW-1185">Reference proteome</keyword>
<evidence type="ECO:0000313" key="3">
    <source>
        <dbReference type="WBParaSite" id="PEQ_0000636901-mRNA-1"/>
    </source>
</evidence>
<dbReference type="Proteomes" id="UP000887564">
    <property type="component" value="Unplaced"/>
</dbReference>
<dbReference type="WBParaSite" id="PEQ_0000636901-mRNA-1">
    <property type="protein sequence ID" value="PEQ_0000636901-mRNA-1"/>
    <property type="gene ID" value="PEQ_0000636901"/>
</dbReference>
<sequence>MRSWCQKRRMSQLKNSRNGSRMPAMCVDYSRFSVFYHFHLSN</sequence>
<feature type="region of interest" description="Disordered" evidence="1">
    <location>
        <begin position="1"/>
        <end position="20"/>
    </location>
</feature>
<reference evidence="3" key="1">
    <citation type="submission" date="2022-11" db="UniProtKB">
        <authorList>
            <consortium name="WormBaseParasite"/>
        </authorList>
    </citation>
    <scope>IDENTIFICATION</scope>
</reference>
<evidence type="ECO:0000256" key="1">
    <source>
        <dbReference type="SAM" id="MobiDB-lite"/>
    </source>
</evidence>